<evidence type="ECO:0000256" key="1">
    <source>
        <dbReference type="SAM" id="SignalP"/>
    </source>
</evidence>
<protein>
    <recommendedName>
        <fullName evidence="4">UrcA family protein</fullName>
    </recommendedName>
</protein>
<dbReference type="Proteomes" id="UP000234479">
    <property type="component" value="Unassembled WGS sequence"/>
</dbReference>
<feature type="chain" id="PRO_5014794882" description="UrcA family protein" evidence="1">
    <location>
        <begin position="23"/>
        <end position="103"/>
    </location>
</feature>
<evidence type="ECO:0000313" key="2">
    <source>
        <dbReference type="EMBL" id="PLR20149.1"/>
    </source>
</evidence>
<keyword evidence="1" id="KW-0732">Signal</keyword>
<keyword evidence="3" id="KW-1185">Reference proteome</keyword>
<dbReference type="RefSeq" id="WP_058346490.1">
    <property type="nucleotide sequence ID" value="NZ_PJRS01000046.1"/>
</dbReference>
<gene>
    <name evidence="2" type="ORF">SGCZBJ_21980</name>
</gene>
<dbReference type="OrthoDB" id="7190171at2"/>
<evidence type="ECO:0000313" key="3">
    <source>
        <dbReference type="Proteomes" id="UP000234479"/>
    </source>
</evidence>
<dbReference type="AlphaFoldDB" id="A0A2N5D262"/>
<evidence type="ECO:0008006" key="4">
    <source>
        <dbReference type="Google" id="ProtNLM"/>
    </source>
</evidence>
<dbReference type="EMBL" id="PJRS01000046">
    <property type="protein sequence ID" value="PLR20149.1"/>
    <property type="molecule type" value="Genomic_DNA"/>
</dbReference>
<feature type="signal peptide" evidence="1">
    <location>
        <begin position="1"/>
        <end position="22"/>
    </location>
</feature>
<reference evidence="2 3" key="1">
    <citation type="submission" date="2017-12" db="EMBL/GenBank/DDBJ databases">
        <title>The genome sequence of Caulobacter sp. 410.</title>
        <authorList>
            <person name="Gao J."/>
            <person name="Mao X."/>
            <person name="Sun J."/>
        </authorList>
    </citation>
    <scope>NUCLEOTIDE SEQUENCE [LARGE SCALE GENOMIC DNA]</scope>
    <source>
        <strain evidence="2 3">410</strain>
    </source>
</reference>
<proteinExistence type="predicted"/>
<organism evidence="2 3">
    <name type="scientific">Caulobacter zeae</name>
    <dbReference type="NCBI Taxonomy" id="2055137"/>
    <lineage>
        <taxon>Bacteria</taxon>
        <taxon>Pseudomonadati</taxon>
        <taxon>Pseudomonadota</taxon>
        <taxon>Alphaproteobacteria</taxon>
        <taxon>Caulobacterales</taxon>
        <taxon>Caulobacteraceae</taxon>
        <taxon>Caulobacter</taxon>
    </lineage>
</organism>
<name>A0A2N5D262_9CAUL</name>
<comment type="caution">
    <text evidence="2">The sequence shown here is derived from an EMBL/GenBank/DDBJ whole genome shotgun (WGS) entry which is preliminary data.</text>
</comment>
<accession>A0A2N5D262</accession>
<sequence length="103" mass="10694">MQRVFVLAASAIALLSAPAAFAGEVTVKVAGRTTAAVHADIVKAATSVCQEDNGSTTYGADVLPYCIRDVARAAVEKVGSPTLTAYDKTQWRPNGLIKTASAR</sequence>